<dbReference type="Pfam" id="PF18368">
    <property type="entry name" value="Ig_GlcNase"/>
    <property type="match status" value="1"/>
</dbReference>
<evidence type="ECO:0000259" key="1">
    <source>
        <dbReference type="Pfam" id="PF18368"/>
    </source>
</evidence>
<organism evidence="2 3">
    <name type="scientific">Kribbella capetownensis</name>
    <dbReference type="NCBI Taxonomy" id="1572659"/>
    <lineage>
        <taxon>Bacteria</taxon>
        <taxon>Bacillati</taxon>
        <taxon>Actinomycetota</taxon>
        <taxon>Actinomycetes</taxon>
        <taxon>Propionibacteriales</taxon>
        <taxon>Kribbellaceae</taxon>
        <taxon>Kribbella</taxon>
    </lineage>
</organism>
<gene>
    <name evidence="2" type="ORF">E0H75_41185</name>
</gene>
<protein>
    <recommendedName>
        <fullName evidence="1">Exo-beta-D-glucosaminidase Ig-fold domain-containing protein</fullName>
    </recommendedName>
</protein>
<dbReference type="SUPFAM" id="SSF49303">
    <property type="entry name" value="beta-Galactosidase/glucuronidase domain"/>
    <property type="match status" value="1"/>
</dbReference>
<sequence>MTSRVRDSPLTPTTWWLLPATRLTASRSRSRVLPAIYSDNYLWLLPGESRTITVTTPSSASGLKLEAEPYNNN</sequence>
<keyword evidence="3" id="KW-1185">Reference proteome</keyword>
<proteinExistence type="predicted"/>
<dbReference type="OrthoDB" id="9758603at2"/>
<name>A0A4R0ITV4_9ACTN</name>
<dbReference type="GO" id="GO:0005975">
    <property type="term" value="P:carbohydrate metabolic process"/>
    <property type="evidence" value="ECO:0007669"/>
    <property type="project" value="UniProtKB-ARBA"/>
</dbReference>
<evidence type="ECO:0000313" key="3">
    <source>
        <dbReference type="Proteomes" id="UP000293342"/>
    </source>
</evidence>
<evidence type="ECO:0000313" key="2">
    <source>
        <dbReference type="EMBL" id="TCC36679.1"/>
    </source>
</evidence>
<dbReference type="InterPro" id="IPR036156">
    <property type="entry name" value="Beta-gal/glucu_dom_sf"/>
</dbReference>
<dbReference type="InterPro" id="IPR041351">
    <property type="entry name" value="Ig_GlcNase"/>
</dbReference>
<comment type="caution">
    <text evidence="2">The sequence shown here is derived from an EMBL/GenBank/DDBJ whole genome shotgun (WGS) entry which is preliminary data.</text>
</comment>
<feature type="domain" description="Exo-beta-D-glucosaminidase Ig-fold" evidence="1">
    <location>
        <begin position="24"/>
        <end position="71"/>
    </location>
</feature>
<dbReference type="Gene3D" id="2.60.40.10">
    <property type="entry name" value="Immunoglobulins"/>
    <property type="match status" value="1"/>
</dbReference>
<dbReference type="RefSeq" id="WP_131519169.1">
    <property type="nucleotide sequence ID" value="NZ_SJKD01000016.1"/>
</dbReference>
<accession>A0A4R0ITV4</accession>
<reference evidence="2 3" key="1">
    <citation type="submission" date="2019-02" db="EMBL/GenBank/DDBJ databases">
        <title>Kribbella capetownensis sp. nov. and Kribbella speibonae sp. nov., isolated from soil.</title>
        <authorList>
            <person name="Curtis S.M."/>
            <person name="Norton I."/>
            <person name="Everest G.J."/>
            <person name="Meyers P.R."/>
        </authorList>
    </citation>
    <scope>NUCLEOTIDE SEQUENCE [LARGE SCALE GENOMIC DNA]</scope>
    <source>
        <strain evidence="2 3">YM53</strain>
    </source>
</reference>
<dbReference type="AlphaFoldDB" id="A0A4R0ITV4"/>
<dbReference type="Proteomes" id="UP000293342">
    <property type="component" value="Unassembled WGS sequence"/>
</dbReference>
<dbReference type="InterPro" id="IPR013783">
    <property type="entry name" value="Ig-like_fold"/>
</dbReference>
<dbReference type="EMBL" id="SJKD01000016">
    <property type="protein sequence ID" value="TCC36679.1"/>
    <property type="molecule type" value="Genomic_DNA"/>
</dbReference>